<evidence type="ECO:0000313" key="1">
    <source>
        <dbReference type="EMBL" id="SPD29067.1"/>
    </source>
</evidence>
<dbReference type="EMBL" id="OIVN01006258">
    <property type="protein sequence ID" value="SPD29067.1"/>
    <property type="molecule type" value="Genomic_DNA"/>
</dbReference>
<protein>
    <submittedName>
        <fullName evidence="1">Uncharacterized protein</fullName>
    </submittedName>
</protein>
<gene>
    <name evidence="1" type="ORF">FSB_LOCUS56949</name>
</gene>
<proteinExistence type="predicted"/>
<dbReference type="AlphaFoldDB" id="A0A2N9IUJ6"/>
<reference evidence="1" key="1">
    <citation type="submission" date="2018-02" db="EMBL/GenBank/DDBJ databases">
        <authorList>
            <person name="Cohen D.B."/>
            <person name="Kent A.D."/>
        </authorList>
    </citation>
    <scope>NUCLEOTIDE SEQUENCE</scope>
</reference>
<organism evidence="1">
    <name type="scientific">Fagus sylvatica</name>
    <name type="common">Beechnut</name>
    <dbReference type="NCBI Taxonomy" id="28930"/>
    <lineage>
        <taxon>Eukaryota</taxon>
        <taxon>Viridiplantae</taxon>
        <taxon>Streptophyta</taxon>
        <taxon>Embryophyta</taxon>
        <taxon>Tracheophyta</taxon>
        <taxon>Spermatophyta</taxon>
        <taxon>Magnoliopsida</taxon>
        <taxon>eudicotyledons</taxon>
        <taxon>Gunneridae</taxon>
        <taxon>Pentapetalae</taxon>
        <taxon>rosids</taxon>
        <taxon>fabids</taxon>
        <taxon>Fagales</taxon>
        <taxon>Fagaceae</taxon>
        <taxon>Fagus</taxon>
    </lineage>
</organism>
<name>A0A2N9IUJ6_FAGSY</name>
<accession>A0A2N9IUJ6</accession>
<sequence length="106" mass="12010">MEIIQASYLNSERGKNEIKKERKCEDQVTAPLEADGGRRMDQSFIFVKRGHPKAMVELGYGGARLWQELGKSEARLRGARRPQSLTHQGEVSHLPLSNSHHCLLGW</sequence>